<accession>A0AAN0W503</accession>
<evidence type="ECO:0000256" key="1">
    <source>
        <dbReference type="SAM" id="MobiDB-lite"/>
    </source>
</evidence>
<dbReference type="InterPro" id="IPR020257">
    <property type="entry name" value="DUF5512"/>
</dbReference>
<evidence type="ECO:0000313" key="3">
    <source>
        <dbReference type="Proteomes" id="UP000031861"/>
    </source>
</evidence>
<evidence type="ECO:0000313" key="2">
    <source>
        <dbReference type="EMBL" id="AJI09089.1"/>
    </source>
</evidence>
<dbReference type="RefSeq" id="WP_001996353.1">
    <property type="nucleotide sequence ID" value="NZ_CP009640.1"/>
</dbReference>
<dbReference type="EMBL" id="CP009640">
    <property type="protein sequence ID" value="AJI09089.1"/>
    <property type="molecule type" value="Genomic_DNA"/>
</dbReference>
<dbReference type="AlphaFoldDB" id="A0AAN0W503"/>
<gene>
    <name evidence="2" type="ORF">AK40_6085</name>
</gene>
<sequence length="162" mass="18487">MFKTRSIKLVPVLLAFVIMIFTGCSDDSIAFKKGENYKQTDRSLFVEVQADNEWKMHKGSDKADKYAVYKLEETEYKAGKYSVFTISLKAKYGSDPLLLSNGDEKLLVSPTENGFSITTVGMNSNQSWKDFQQNFKEAGDKENFLKKTSENKKKTSKYEKVN</sequence>
<dbReference type="PROSITE" id="PS51257">
    <property type="entry name" value="PROKAR_LIPOPROTEIN"/>
    <property type="match status" value="1"/>
</dbReference>
<organism evidence="2 3">
    <name type="scientific">Bacillus cereus 03BB108</name>
    <dbReference type="NCBI Taxonomy" id="451709"/>
    <lineage>
        <taxon>Bacteria</taxon>
        <taxon>Bacillati</taxon>
        <taxon>Bacillota</taxon>
        <taxon>Bacilli</taxon>
        <taxon>Bacillales</taxon>
        <taxon>Bacillaceae</taxon>
        <taxon>Bacillus</taxon>
        <taxon>Bacillus cereus group</taxon>
    </lineage>
</organism>
<reference evidence="2 3" key="1">
    <citation type="journal article" date="2015" name="Genome Announc.">
        <title>Complete genome sequences for 35 biothreat assay-relevant bacillus species.</title>
        <authorList>
            <person name="Johnson S.L."/>
            <person name="Daligault H.E."/>
            <person name="Davenport K.W."/>
            <person name="Jaissle J."/>
            <person name="Frey K.G."/>
            <person name="Ladner J.T."/>
            <person name="Broomall S.M."/>
            <person name="Bishop-Lilly K.A."/>
            <person name="Bruce D.C."/>
            <person name="Gibbons H.S."/>
            <person name="Coyne S.R."/>
            <person name="Lo C.C."/>
            <person name="Meincke L."/>
            <person name="Munk A.C."/>
            <person name="Koroleva G.I."/>
            <person name="Rosenzweig C.N."/>
            <person name="Palacios G.F."/>
            <person name="Redden C.L."/>
            <person name="Minogue T.D."/>
            <person name="Chain P.S."/>
        </authorList>
    </citation>
    <scope>NUCLEOTIDE SEQUENCE [LARGE SCALE GENOMIC DNA]</scope>
    <source>
        <strain evidence="2 3">03BB108</strain>
    </source>
</reference>
<geneLocation type="plasmid" evidence="2 3">
    <name>pBFI_3</name>
</geneLocation>
<name>A0AAN0W503_BACCE</name>
<keyword evidence="2" id="KW-0614">Plasmid</keyword>
<protein>
    <recommendedName>
        <fullName evidence="4">Lipoprotein</fullName>
    </recommendedName>
</protein>
<feature type="region of interest" description="Disordered" evidence="1">
    <location>
        <begin position="142"/>
        <end position="162"/>
    </location>
</feature>
<evidence type="ECO:0008006" key="4">
    <source>
        <dbReference type="Google" id="ProtNLM"/>
    </source>
</evidence>
<dbReference type="Proteomes" id="UP000031861">
    <property type="component" value="Plasmid pBFI_3"/>
</dbReference>
<dbReference type="Pfam" id="PF17631">
    <property type="entry name" value="DUF5512"/>
    <property type="match status" value="1"/>
</dbReference>
<proteinExistence type="predicted"/>